<feature type="transmembrane region" description="Helical" evidence="2">
    <location>
        <begin position="21"/>
        <end position="39"/>
    </location>
</feature>
<comment type="caution">
    <text evidence="3">The sequence shown here is derived from an EMBL/GenBank/DDBJ whole genome shotgun (WGS) entry which is preliminary data.</text>
</comment>
<keyword evidence="2" id="KW-0472">Membrane</keyword>
<evidence type="ECO:0000313" key="4">
    <source>
        <dbReference type="Proteomes" id="UP001454036"/>
    </source>
</evidence>
<evidence type="ECO:0000313" key="3">
    <source>
        <dbReference type="EMBL" id="GAA0142018.1"/>
    </source>
</evidence>
<dbReference type="AlphaFoldDB" id="A0AAV3NSW0"/>
<keyword evidence="4" id="KW-1185">Reference proteome</keyword>
<feature type="compositionally biased region" description="Basic and acidic residues" evidence="1">
    <location>
        <begin position="121"/>
        <end position="131"/>
    </location>
</feature>
<gene>
    <name evidence="3" type="ORF">LIER_03019</name>
</gene>
<feature type="region of interest" description="Disordered" evidence="1">
    <location>
        <begin position="74"/>
        <end position="140"/>
    </location>
</feature>
<sequence length="140" mass="14721">MARTKRTIRRSSPHFKRAKSAGGSEIGVLLFLLPGPYFLTSSLGPLSLTLFFPDGAESPFFLFQVSFASRDLAIATPGPDRRTGPGTSQSGGIGVGVGRSSSPSQQPPRGCCSAGSGFEEGPIRLHSEFPRPKSNTPNLG</sequence>
<keyword evidence="2" id="KW-1133">Transmembrane helix</keyword>
<name>A0AAV3NSW0_LITER</name>
<reference evidence="3 4" key="1">
    <citation type="submission" date="2024-01" db="EMBL/GenBank/DDBJ databases">
        <title>The complete chloroplast genome sequence of Lithospermum erythrorhizon: insights into the phylogenetic relationship among Boraginaceae species and the maternal lineages of purple gromwells.</title>
        <authorList>
            <person name="Okada T."/>
            <person name="Watanabe K."/>
        </authorList>
    </citation>
    <scope>NUCLEOTIDE SEQUENCE [LARGE SCALE GENOMIC DNA]</scope>
</reference>
<proteinExistence type="predicted"/>
<dbReference type="Proteomes" id="UP001454036">
    <property type="component" value="Unassembled WGS sequence"/>
</dbReference>
<evidence type="ECO:0000256" key="1">
    <source>
        <dbReference type="SAM" id="MobiDB-lite"/>
    </source>
</evidence>
<feature type="compositionally biased region" description="Low complexity" evidence="1">
    <location>
        <begin position="98"/>
        <end position="113"/>
    </location>
</feature>
<evidence type="ECO:0000256" key="2">
    <source>
        <dbReference type="SAM" id="Phobius"/>
    </source>
</evidence>
<accession>A0AAV3NSW0</accession>
<organism evidence="3 4">
    <name type="scientific">Lithospermum erythrorhizon</name>
    <name type="common">Purple gromwell</name>
    <name type="synonym">Lithospermum officinale var. erythrorhizon</name>
    <dbReference type="NCBI Taxonomy" id="34254"/>
    <lineage>
        <taxon>Eukaryota</taxon>
        <taxon>Viridiplantae</taxon>
        <taxon>Streptophyta</taxon>
        <taxon>Embryophyta</taxon>
        <taxon>Tracheophyta</taxon>
        <taxon>Spermatophyta</taxon>
        <taxon>Magnoliopsida</taxon>
        <taxon>eudicotyledons</taxon>
        <taxon>Gunneridae</taxon>
        <taxon>Pentapetalae</taxon>
        <taxon>asterids</taxon>
        <taxon>lamiids</taxon>
        <taxon>Boraginales</taxon>
        <taxon>Boraginaceae</taxon>
        <taxon>Boraginoideae</taxon>
        <taxon>Lithospermeae</taxon>
        <taxon>Lithospermum</taxon>
    </lineage>
</organism>
<keyword evidence="2" id="KW-0812">Transmembrane</keyword>
<protein>
    <submittedName>
        <fullName evidence="3">Uncharacterized protein</fullName>
    </submittedName>
</protein>
<dbReference type="EMBL" id="BAABME010000350">
    <property type="protein sequence ID" value="GAA0142018.1"/>
    <property type="molecule type" value="Genomic_DNA"/>
</dbReference>